<organism evidence="1 2">
    <name type="scientific">Peptoniphilus olsenii</name>
    <dbReference type="NCBI Taxonomy" id="411570"/>
    <lineage>
        <taxon>Bacteria</taxon>
        <taxon>Bacillati</taxon>
        <taxon>Bacillota</taxon>
        <taxon>Tissierellia</taxon>
        <taxon>Tissierellales</taxon>
        <taxon>Peptoniphilaceae</taxon>
        <taxon>Peptoniphilus</taxon>
    </lineage>
</organism>
<comment type="caution">
    <text evidence="1">The sequence shown here is derived from an EMBL/GenBank/DDBJ whole genome shotgun (WGS) entry which is preliminary data.</text>
</comment>
<evidence type="ECO:0000313" key="1">
    <source>
        <dbReference type="EMBL" id="MET3616715.1"/>
    </source>
</evidence>
<gene>
    <name evidence="1" type="ORF">ABID14_000335</name>
</gene>
<reference evidence="1 2" key="1">
    <citation type="submission" date="2024-06" db="EMBL/GenBank/DDBJ databases">
        <title>Genomic Encyclopedia of Type Strains, Phase IV (KMG-IV): sequencing the most valuable type-strain genomes for metagenomic binning, comparative biology and taxonomic classification.</title>
        <authorList>
            <person name="Goeker M."/>
        </authorList>
    </citation>
    <scope>NUCLEOTIDE SEQUENCE [LARGE SCALE GENOMIC DNA]</scope>
    <source>
        <strain evidence="1 2">DSM 21460</strain>
    </source>
</reference>
<name>A0ABV2J9Z2_9FIRM</name>
<dbReference type="RefSeq" id="WP_354366716.1">
    <property type="nucleotide sequence ID" value="NZ_JBEPMA010000001.1"/>
</dbReference>
<dbReference type="Proteomes" id="UP001549162">
    <property type="component" value="Unassembled WGS sequence"/>
</dbReference>
<accession>A0ABV2J9Z2</accession>
<sequence length="45" mass="5288">MDFWAMAYGYRWISIDVLRQAVITEDNPFGDITPEEFKEISGVEF</sequence>
<keyword evidence="2" id="KW-1185">Reference proteome</keyword>
<evidence type="ECO:0000313" key="2">
    <source>
        <dbReference type="Proteomes" id="UP001549162"/>
    </source>
</evidence>
<proteinExistence type="predicted"/>
<protein>
    <recommendedName>
        <fullName evidence="3">XkdX family protein</fullName>
    </recommendedName>
</protein>
<dbReference type="EMBL" id="JBEPMA010000001">
    <property type="protein sequence ID" value="MET3616715.1"/>
    <property type="molecule type" value="Genomic_DNA"/>
</dbReference>
<evidence type="ECO:0008006" key="3">
    <source>
        <dbReference type="Google" id="ProtNLM"/>
    </source>
</evidence>